<dbReference type="Gene3D" id="2.40.480.10">
    <property type="entry name" value="Allene oxide cyclase-like"/>
    <property type="match status" value="1"/>
</dbReference>
<evidence type="ECO:0000256" key="4">
    <source>
        <dbReference type="RuleBase" id="RU363099"/>
    </source>
</evidence>
<accession>A0ABR0VNU5</accession>
<sequence>MGKQFILLMLFSIATMAIGKAIPKETYLQNISLAKEKVTQFQLYVQDILSGPNVTIIQVAWGNYTLTSPTSFGLVVVFDDPVRTRSNPDSEIVGRAQGLVTFASLEGISLHMTHDIVFTSGEYNGSTLNLVGRNPLLRDYHEFSVVGGSGTFRLARGFVVARTVSNSTYNTIFEYNVTVIHYSFVNQLKIGASK</sequence>
<comment type="similarity">
    <text evidence="1 4">Belongs to the plant dirigent protein family.</text>
</comment>
<reference evidence="5 6" key="1">
    <citation type="journal article" date="2021" name="Comput. Struct. Biotechnol. J.">
        <title>De novo genome assembly of the potent medicinal plant Rehmannia glutinosa using nanopore technology.</title>
        <authorList>
            <person name="Ma L."/>
            <person name="Dong C."/>
            <person name="Song C."/>
            <person name="Wang X."/>
            <person name="Zheng X."/>
            <person name="Niu Y."/>
            <person name="Chen S."/>
            <person name="Feng W."/>
        </authorList>
    </citation>
    <scope>NUCLEOTIDE SEQUENCE [LARGE SCALE GENOMIC DNA]</scope>
    <source>
        <strain evidence="5">DH-2019</strain>
    </source>
</reference>
<dbReference type="InterPro" id="IPR044859">
    <property type="entry name" value="Allene_oxi_cyc_Dirigent"/>
</dbReference>
<dbReference type="Pfam" id="PF03018">
    <property type="entry name" value="Dirigent"/>
    <property type="match status" value="1"/>
</dbReference>
<keyword evidence="6" id="KW-1185">Reference proteome</keyword>
<dbReference type="Proteomes" id="UP001318860">
    <property type="component" value="Unassembled WGS sequence"/>
</dbReference>
<keyword evidence="3 4" id="KW-0964">Secreted</keyword>
<feature type="chain" id="PRO_5044993050" description="Dirigent protein" evidence="4">
    <location>
        <begin position="22"/>
        <end position="194"/>
    </location>
</feature>
<comment type="subunit">
    <text evidence="2 4">Homodimer.</text>
</comment>
<proteinExistence type="inferred from homology"/>
<evidence type="ECO:0000256" key="1">
    <source>
        <dbReference type="ARBA" id="ARBA00010746"/>
    </source>
</evidence>
<comment type="subcellular location">
    <subcellularLocation>
        <location evidence="4">Secreted</location>
        <location evidence="4">Extracellular space</location>
        <location evidence="4">Apoplast</location>
    </subcellularLocation>
</comment>
<gene>
    <name evidence="5" type="ORF">DH2020_029632</name>
</gene>
<keyword evidence="4" id="KW-0052">Apoplast</keyword>
<organism evidence="5 6">
    <name type="scientific">Rehmannia glutinosa</name>
    <name type="common">Chinese foxglove</name>
    <dbReference type="NCBI Taxonomy" id="99300"/>
    <lineage>
        <taxon>Eukaryota</taxon>
        <taxon>Viridiplantae</taxon>
        <taxon>Streptophyta</taxon>
        <taxon>Embryophyta</taxon>
        <taxon>Tracheophyta</taxon>
        <taxon>Spermatophyta</taxon>
        <taxon>Magnoliopsida</taxon>
        <taxon>eudicotyledons</taxon>
        <taxon>Gunneridae</taxon>
        <taxon>Pentapetalae</taxon>
        <taxon>asterids</taxon>
        <taxon>lamiids</taxon>
        <taxon>Lamiales</taxon>
        <taxon>Orobanchaceae</taxon>
        <taxon>Rehmannieae</taxon>
        <taxon>Rehmannia</taxon>
    </lineage>
</organism>
<keyword evidence="4" id="KW-0732">Signal</keyword>
<dbReference type="EMBL" id="JABTTQ020001024">
    <property type="protein sequence ID" value="KAK6136599.1"/>
    <property type="molecule type" value="Genomic_DNA"/>
</dbReference>
<evidence type="ECO:0000256" key="3">
    <source>
        <dbReference type="ARBA" id="ARBA00022525"/>
    </source>
</evidence>
<dbReference type="PANTHER" id="PTHR21495">
    <property type="entry name" value="NUCLEOPORIN-RELATED"/>
    <property type="match status" value="1"/>
</dbReference>
<evidence type="ECO:0000256" key="2">
    <source>
        <dbReference type="ARBA" id="ARBA00011738"/>
    </source>
</evidence>
<feature type="signal peptide" evidence="4">
    <location>
        <begin position="1"/>
        <end position="21"/>
    </location>
</feature>
<dbReference type="InterPro" id="IPR004265">
    <property type="entry name" value="Dirigent"/>
</dbReference>
<comment type="function">
    <text evidence="4">Dirigent proteins impart stereoselectivity on the phenoxy radical-coupling reaction, yielding optically active lignans from two molecules of coniferyl alcohol in the biosynthesis of lignans, flavonolignans, and alkaloids and thus plays a central role in plant secondary metabolism.</text>
</comment>
<evidence type="ECO:0000313" key="6">
    <source>
        <dbReference type="Proteomes" id="UP001318860"/>
    </source>
</evidence>
<comment type="caution">
    <text evidence="5">The sequence shown here is derived from an EMBL/GenBank/DDBJ whole genome shotgun (WGS) entry which is preliminary data.</text>
</comment>
<protein>
    <recommendedName>
        <fullName evidence="4">Dirigent protein</fullName>
    </recommendedName>
</protein>
<evidence type="ECO:0000313" key="5">
    <source>
        <dbReference type="EMBL" id="KAK6136599.1"/>
    </source>
</evidence>
<name>A0ABR0VNU5_REHGL</name>